<dbReference type="GO" id="GO:0009231">
    <property type="term" value="P:riboflavin biosynthetic process"/>
    <property type="evidence" value="ECO:0007669"/>
    <property type="project" value="TreeGrafter"/>
</dbReference>
<dbReference type="EMBL" id="JADCKQ010000010">
    <property type="protein sequence ID" value="MBI1494550.1"/>
    <property type="molecule type" value="Genomic_DNA"/>
</dbReference>
<protein>
    <submittedName>
        <fullName evidence="7">Creatininase family protein</fullName>
    </submittedName>
</protein>
<comment type="caution">
    <text evidence="7">The sequence shown here is derived from an EMBL/GenBank/DDBJ whole genome shotgun (WGS) entry which is preliminary data.</text>
</comment>
<dbReference type="RefSeq" id="WP_228849310.1">
    <property type="nucleotide sequence ID" value="NZ_JADCKQ010000010.1"/>
</dbReference>
<dbReference type="SUPFAM" id="SSF102215">
    <property type="entry name" value="Creatininase"/>
    <property type="match status" value="1"/>
</dbReference>
<dbReference type="Gene3D" id="3.40.50.10310">
    <property type="entry name" value="Creatininase"/>
    <property type="match status" value="1"/>
</dbReference>
<name>A0A8J7J6L1_9RHOB</name>
<dbReference type="InterPro" id="IPR024087">
    <property type="entry name" value="Creatininase-like_sf"/>
</dbReference>
<gene>
    <name evidence="7" type="ORF">H1D41_12960</name>
</gene>
<dbReference type="GO" id="GO:0046872">
    <property type="term" value="F:metal ion binding"/>
    <property type="evidence" value="ECO:0007669"/>
    <property type="project" value="UniProtKB-KW"/>
</dbReference>
<organism evidence="7 8">
    <name type="scientific">Halocynthiibacter styelae</name>
    <dbReference type="NCBI Taxonomy" id="2761955"/>
    <lineage>
        <taxon>Bacteria</taxon>
        <taxon>Pseudomonadati</taxon>
        <taxon>Pseudomonadota</taxon>
        <taxon>Alphaproteobacteria</taxon>
        <taxon>Rhodobacterales</taxon>
        <taxon>Paracoccaceae</taxon>
        <taxon>Halocynthiibacter</taxon>
    </lineage>
</organism>
<keyword evidence="4" id="KW-0862">Zinc</keyword>
<comment type="similarity">
    <text evidence="5">Belongs to the creatininase superfamily.</text>
</comment>
<proteinExistence type="inferred from homology"/>
<keyword evidence="2" id="KW-0479">Metal-binding</keyword>
<evidence type="ECO:0000313" key="7">
    <source>
        <dbReference type="EMBL" id="MBI1494550.1"/>
    </source>
</evidence>
<evidence type="ECO:0000256" key="6">
    <source>
        <dbReference type="SAM" id="MobiDB-lite"/>
    </source>
</evidence>
<accession>A0A8J7J6L1</accession>
<evidence type="ECO:0000256" key="2">
    <source>
        <dbReference type="ARBA" id="ARBA00022723"/>
    </source>
</evidence>
<evidence type="ECO:0000256" key="1">
    <source>
        <dbReference type="ARBA" id="ARBA00001947"/>
    </source>
</evidence>
<dbReference type="PANTHER" id="PTHR35005:SF1">
    <property type="entry name" value="2-AMINO-5-FORMYLAMINO-6-RIBOSYLAMINOPYRIMIDIN-4(3H)-ONE 5'-MONOPHOSPHATE DEFORMYLASE"/>
    <property type="match status" value="1"/>
</dbReference>
<evidence type="ECO:0000313" key="8">
    <source>
        <dbReference type="Proteomes" id="UP000640583"/>
    </source>
</evidence>
<evidence type="ECO:0000256" key="5">
    <source>
        <dbReference type="ARBA" id="ARBA00024029"/>
    </source>
</evidence>
<evidence type="ECO:0000256" key="3">
    <source>
        <dbReference type="ARBA" id="ARBA00022801"/>
    </source>
</evidence>
<keyword evidence="8" id="KW-1185">Reference proteome</keyword>
<reference evidence="7" key="1">
    <citation type="submission" date="2020-10" db="EMBL/GenBank/DDBJ databases">
        <title>Paenihalocynthiibacter styelae gen. nov., sp. nov., isolated from stalked sea squirt Styela clava.</title>
        <authorList>
            <person name="Kim Y.-O."/>
            <person name="Yoon J.-H."/>
        </authorList>
    </citation>
    <scope>NUCLEOTIDE SEQUENCE</scope>
    <source>
        <strain evidence="7">MYP1-1</strain>
    </source>
</reference>
<dbReference type="InterPro" id="IPR003785">
    <property type="entry name" value="Creatininase/forma_Hydrolase"/>
</dbReference>
<keyword evidence="3" id="KW-0378">Hydrolase</keyword>
<feature type="compositionally biased region" description="Basic and acidic residues" evidence="6">
    <location>
        <begin position="189"/>
        <end position="206"/>
    </location>
</feature>
<dbReference type="PANTHER" id="PTHR35005">
    <property type="entry name" value="3-DEHYDRO-SCYLLO-INOSOSE HYDROLASE"/>
    <property type="match status" value="1"/>
</dbReference>
<comment type="cofactor">
    <cofactor evidence="1">
        <name>Zn(2+)</name>
        <dbReference type="ChEBI" id="CHEBI:29105"/>
    </cofactor>
</comment>
<dbReference type="Proteomes" id="UP000640583">
    <property type="component" value="Unassembled WGS sequence"/>
</dbReference>
<dbReference type="AlphaFoldDB" id="A0A8J7J6L1"/>
<feature type="region of interest" description="Disordered" evidence="6">
    <location>
        <begin position="189"/>
        <end position="213"/>
    </location>
</feature>
<dbReference type="GO" id="GO:0016811">
    <property type="term" value="F:hydrolase activity, acting on carbon-nitrogen (but not peptide) bonds, in linear amides"/>
    <property type="evidence" value="ECO:0007669"/>
    <property type="project" value="TreeGrafter"/>
</dbReference>
<sequence>MRLLEMTWQEAEAHFTKQPAVILPTGSVEQHGPMGLIGTDAICAEEIAWRGADLADAIVAPTLAYAPAPFNMAFPGTMSLSVPLWQAMVTELLAGLTEQGIQKIYVLNGHGANLAPLKAAAETCVADVRIRSWWDFDQVNQLRQTWYGDWEGMHATPSEVSITQATHRVIEPGDAETPPQKLTPEFIRAHAGDKHGPPDEHRRSFPDGRVGSHSALARKEHGALLVEAAAACLAADFRSFLES</sequence>
<evidence type="ECO:0000256" key="4">
    <source>
        <dbReference type="ARBA" id="ARBA00022833"/>
    </source>
</evidence>
<dbReference type="Pfam" id="PF02633">
    <property type="entry name" value="Creatininase"/>
    <property type="match status" value="1"/>
</dbReference>